<accession>A0A928ZUM2</accession>
<gene>
    <name evidence="2" type="ORF">IQ260_13950</name>
</gene>
<dbReference type="RefSeq" id="WP_193993716.1">
    <property type="nucleotide sequence ID" value="NZ_JADEXP010000117.1"/>
</dbReference>
<evidence type="ECO:0000256" key="1">
    <source>
        <dbReference type="SAM" id="Phobius"/>
    </source>
</evidence>
<evidence type="ECO:0000313" key="3">
    <source>
        <dbReference type="Proteomes" id="UP000615026"/>
    </source>
</evidence>
<name>A0A928ZUM2_LEPEC</name>
<comment type="caution">
    <text evidence="2">The sequence shown here is derived from an EMBL/GenBank/DDBJ whole genome shotgun (WGS) entry which is preliminary data.</text>
</comment>
<protein>
    <submittedName>
        <fullName evidence="2">Uncharacterized protein</fullName>
    </submittedName>
</protein>
<evidence type="ECO:0000313" key="2">
    <source>
        <dbReference type="EMBL" id="MBE9067756.1"/>
    </source>
</evidence>
<keyword evidence="3" id="KW-1185">Reference proteome</keyword>
<proteinExistence type="predicted"/>
<feature type="transmembrane region" description="Helical" evidence="1">
    <location>
        <begin position="29"/>
        <end position="49"/>
    </location>
</feature>
<reference evidence="2" key="1">
    <citation type="submission" date="2020-10" db="EMBL/GenBank/DDBJ databases">
        <authorList>
            <person name="Castelo-Branco R."/>
            <person name="Eusebio N."/>
            <person name="Adriana R."/>
            <person name="Vieira A."/>
            <person name="Brugerolle De Fraissinette N."/>
            <person name="Rezende De Castro R."/>
            <person name="Schneider M.P."/>
            <person name="Vasconcelos V."/>
            <person name="Leao P.N."/>
        </authorList>
    </citation>
    <scope>NUCLEOTIDE SEQUENCE</scope>
    <source>
        <strain evidence="2">LEGE 11479</strain>
    </source>
</reference>
<keyword evidence="1" id="KW-1133">Transmembrane helix</keyword>
<dbReference type="Proteomes" id="UP000615026">
    <property type="component" value="Unassembled WGS sequence"/>
</dbReference>
<keyword evidence="1" id="KW-0472">Membrane</keyword>
<sequence>MTSLIGLLILIISLWLCQAIDGLPHLLPQLSAPWWLWLGLGSIMLSWMIKDP</sequence>
<dbReference type="AlphaFoldDB" id="A0A928ZUM2"/>
<keyword evidence="1" id="KW-0812">Transmembrane</keyword>
<organism evidence="2 3">
    <name type="scientific">Leptolyngbya cf. ectocarpi LEGE 11479</name>
    <dbReference type="NCBI Taxonomy" id="1828722"/>
    <lineage>
        <taxon>Bacteria</taxon>
        <taxon>Bacillati</taxon>
        <taxon>Cyanobacteriota</taxon>
        <taxon>Cyanophyceae</taxon>
        <taxon>Leptolyngbyales</taxon>
        <taxon>Leptolyngbyaceae</taxon>
        <taxon>Leptolyngbya group</taxon>
        <taxon>Leptolyngbya</taxon>
    </lineage>
</organism>
<dbReference type="EMBL" id="JADEXP010000117">
    <property type="protein sequence ID" value="MBE9067756.1"/>
    <property type="molecule type" value="Genomic_DNA"/>
</dbReference>